<feature type="non-terminal residue" evidence="3">
    <location>
        <position position="1"/>
    </location>
</feature>
<dbReference type="InterPro" id="IPR015943">
    <property type="entry name" value="WD40/YVTN_repeat-like_dom_sf"/>
</dbReference>
<evidence type="ECO:0000313" key="4">
    <source>
        <dbReference type="Proteomes" id="UP000265618"/>
    </source>
</evidence>
<feature type="compositionally biased region" description="Basic and acidic residues" evidence="2">
    <location>
        <begin position="243"/>
        <end position="258"/>
    </location>
</feature>
<proteinExistence type="predicted"/>
<dbReference type="PANTHER" id="PTHR14604:SF3">
    <property type="entry name" value="SPERM-ASSOCIATED ANTIGEN 16 PROTEIN"/>
    <property type="match status" value="1"/>
</dbReference>
<dbReference type="InterPro" id="IPR001680">
    <property type="entry name" value="WD40_rpt"/>
</dbReference>
<evidence type="ECO:0000313" key="3">
    <source>
        <dbReference type="EMBL" id="GIQ84225.1"/>
    </source>
</evidence>
<evidence type="ECO:0000256" key="2">
    <source>
        <dbReference type="SAM" id="MobiDB-lite"/>
    </source>
</evidence>
<dbReference type="EMBL" id="BDIP01001357">
    <property type="protein sequence ID" value="GIQ84225.1"/>
    <property type="molecule type" value="Genomic_DNA"/>
</dbReference>
<dbReference type="Proteomes" id="UP000265618">
    <property type="component" value="Unassembled WGS sequence"/>
</dbReference>
<dbReference type="InterPro" id="IPR036322">
    <property type="entry name" value="WD40_repeat_dom_sf"/>
</dbReference>
<name>A0A9K3GJ38_9EUKA</name>
<feature type="coiled-coil region" evidence="1">
    <location>
        <begin position="105"/>
        <end position="167"/>
    </location>
</feature>
<accession>A0A9K3GJ38</accession>
<feature type="region of interest" description="Disordered" evidence="2">
    <location>
        <begin position="1"/>
        <end position="30"/>
    </location>
</feature>
<reference evidence="3 4" key="1">
    <citation type="journal article" date="2018" name="PLoS ONE">
        <title>The draft genome of Kipferlia bialata reveals reductive genome evolution in fornicate parasites.</title>
        <authorList>
            <person name="Tanifuji G."/>
            <person name="Takabayashi S."/>
            <person name="Kume K."/>
            <person name="Takagi M."/>
            <person name="Nakayama T."/>
            <person name="Kamikawa R."/>
            <person name="Inagaki Y."/>
            <person name="Hashimoto T."/>
        </authorList>
    </citation>
    <scope>NUCLEOTIDE SEQUENCE [LARGE SCALE GENOMIC DNA]</scope>
    <source>
        <strain evidence="3">NY0173</strain>
    </source>
</reference>
<dbReference type="OrthoDB" id="538223at2759"/>
<dbReference type="AlphaFoldDB" id="A0A9K3GJ38"/>
<dbReference type="Gene3D" id="2.130.10.10">
    <property type="entry name" value="YVTN repeat-like/Quinoprotein amine dehydrogenase"/>
    <property type="match status" value="1"/>
</dbReference>
<keyword evidence="4" id="KW-1185">Reference proteome</keyword>
<sequence length="350" mass="39765">MSNEDEFEFVDLPSSDESSDESSEDFETTRRCVAAAKETPAAIGDRIPSPEVVRRPVSASVFIRDFLRSLGMYGTLDKFEGEWRDLEANGKVPSEAAVPDGFAEVERLRNELSDTDTEMARLRDVAEKTAATFDRLKRERDFHRMHHKRVLHDRQRLTKEIERLNKHLEGYTPVIEQWQTKYETALKEKMLAKLQVDRMRTRLESSQEMLRSLGHDPNTGEKERERGGERERTPATRARSTRTRRERERQAKREKEETLSGPPPSQYPMDALPRASVLDRVYVEGSDPVSLSFTQQSTFAASTAPVTSLCFHPNRGTCVLTGGDDCVWRIHELSESGEGSTLVASGHGHT</sequence>
<organism evidence="3 4">
    <name type="scientific">Kipferlia bialata</name>
    <dbReference type="NCBI Taxonomy" id="797122"/>
    <lineage>
        <taxon>Eukaryota</taxon>
        <taxon>Metamonada</taxon>
        <taxon>Carpediemonas-like organisms</taxon>
        <taxon>Kipferlia</taxon>
    </lineage>
</organism>
<dbReference type="PANTHER" id="PTHR14604">
    <property type="entry name" value="WD40 REPEAT PF20"/>
    <property type="match status" value="1"/>
</dbReference>
<dbReference type="InterPro" id="IPR050995">
    <property type="entry name" value="WD-F-box_domain-protein"/>
</dbReference>
<gene>
    <name evidence="3" type="ORF">KIPB_005677</name>
</gene>
<comment type="caution">
    <text evidence="3">The sequence shown here is derived from an EMBL/GenBank/DDBJ whole genome shotgun (WGS) entry which is preliminary data.</text>
</comment>
<dbReference type="SUPFAM" id="SSF50978">
    <property type="entry name" value="WD40 repeat-like"/>
    <property type="match status" value="1"/>
</dbReference>
<evidence type="ECO:0000256" key="1">
    <source>
        <dbReference type="SAM" id="Coils"/>
    </source>
</evidence>
<protein>
    <submittedName>
        <fullName evidence="3">Uncharacterized protein</fullName>
    </submittedName>
</protein>
<feature type="compositionally biased region" description="Acidic residues" evidence="2">
    <location>
        <begin position="17"/>
        <end position="26"/>
    </location>
</feature>
<dbReference type="SMART" id="SM00320">
    <property type="entry name" value="WD40"/>
    <property type="match status" value="1"/>
</dbReference>
<keyword evidence="1" id="KW-0175">Coiled coil</keyword>
<feature type="region of interest" description="Disordered" evidence="2">
    <location>
        <begin position="208"/>
        <end position="270"/>
    </location>
</feature>
<feature type="compositionally biased region" description="Basic and acidic residues" evidence="2">
    <location>
        <begin position="218"/>
        <end position="234"/>
    </location>
</feature>